<dbReference type="GO" id="GO:0005737">
    <property type="term" value="C:cytoplasm"/>
    <property type="evidence" value="ECO:0007669"/>
    <property type="project" value="TreeGrafter"/>
</dbReference>
<dbReference type="CDD" id="cd05262">
    <property type="entry name" value="SDR_a7"/>
    <property type="match status" value="1"/>
</dbReference>
<dbReference type="EMBL" id="CP004393">
    <property type="protein sequence ID" value="AJE45805.1"/>
    <property type="molecule type" value="Genomic_DNA"/>
</dbReference>
<sequence>MRVFLTGATGFIGSAVLSELLSAGHEVLGLTRSEPGAQALKAAGAEIHRGDIADPDSLRAGAALCDGVIHTAFDHDFTRFVENCEKDRHAIAALGSALEGTDRPLVLTSTTAIGTPAPGRPAVEDHFDPEHPNPRIASELAGRMLSARGVHVSVMRLSQIHDTRRQGLVSNVIDLARDKGISAYVGDGATCWSAAHVSDAARLFRLALERQEPGARYHATAEGAIPFRDIAEAVGRRLGLPVAPIPAEEAAEHFGWLAAFAGRDMSASSAWTQERLDWHPAGPGLITDIDNLPQGKG</sequence>
<dbReference type="STRING" id="1208324.P73_1090"/>
<dbReference type="Pfam" id="PF01370">
    <property type="entry name" value="Epimerase"/>
    <property type="match status" value="1"/>
</dbReference>
<evidence type="ECO:0000313" key="3">
    <source>
        <dbReference type="Proteomes" id="UP000031521"/>
    </source>
</evidence>
<dbReference type="InterPro" id="IPR001509">
    <property type="entry name" value="Epimerase_deHydtase"/>
</dbReference>
<evidence type="ECO:0000259" key="1">
    <source>
        <dbReference type="Pfam" id="PF01370"/>
    </source>
</evidence>
<dbReference type="OrthoDB" id="9787292at2"/>
<dbReference type="HOGENOM" id="CLU_007383_12_3_5"/>
<dbReference type="Gene3D" id="3.40.50.720">
    <property type="entry name" value="NAD(P)-binding Rossmann-like Domain"/>
    <property type="match status" value="1"/>
</dbReference>
<dbReference type="AlphaFoldDB" id="A0A0B5DXH9"/>
<gene>
    <name evidence="2" type="ORF">P73_1090</name>
</gene>
<dbReference type="RefSeq" id="WP_043868807.1">
    <property type="nucleotide sequence ID" value="NZ_CP004393.1"/>
</dbReference>
<proteinExistence type="predicted"/>
<dbReference type="PANTHER" id="PTHR48079">
    <property type="entry name" value="PROTEIN YEEZ"/>
    <property type="match status" value="1"/>
</dbReference>
<dbReference type="InterPro" id="IPR051783">
    <property type="entry name" value="NAD(P)-dependent_oxidoreduct"/>
</dbReference>
<organism evidence="2 3">
    <name type="scientific">Celeribacter indicus</name>
    <dbReference type="NCBI Taxonomy" id="1208324"/>
    <lineage>
        <taxon>Bacteria</taxon>
        <taxon>Pseudomonadati</taxon>
        <taxon>Pseudomonadota</taxon>
        <taxon>Alphaproteobacteria</taxon>
        <taxon>Rhodobacterales</taxon>
        <taxon>Roseobacteraceae</taxon>
        <taxon>Celeribacter</taxon>
    </lineage>
</organism>
<evidence type="ECO:0000313" key="2">
    <source>
        <dbReference type="EMBL" id="AJE45805.1"/>
    </source>
</evidence>
<accession>A0A0B5DXH9</accession>
<reference evidence="2 3" key="1">
    <citation type="journal article" date="2014" name="Int. J. Syst. Evol. Microbiol.">
        <title>Celeribacter indicus sp. nov., a polycyclic aromatic hydrocarbon-degrading bacterium from deep-sea sediment and reclassification of Huaishuia halophila as Celeribacter halophilus comb. nov.</title>
        <authorList>
            <person name="Lai Q."/>
            <person name="Cao J."/>
            <person name="Yuan J."/>
            <person name="Li F."/>
            <person name="Shao Z."/>
        </authorList>
    </citation>
    <scope>NUCLEOTIDE SEQUENCE [LARGE SCALE GENOMIC DNA]</scope>
    <source>
        <strain evidence="2">P73</strain>
    </source>
</reference>
<dbReference type="InterPro" id="IPR036291">
    <property type="entry name" value="NAD(P)-bd_dom_sf"/>
</dbReference>
<feature type="domain" description="NAD-dependent epimerase/dehydratase" evidence="1">
    <location>
        <begin position="3"/>
        <end position="214"/>
    </location>
</feature>
<dbReference type="PANTHER" id="PTHR48079:SF9">
    <property type="entry name" value="PUTATIVE-RELATED"/>
    <property type="match status" value="1"/>
</dbReference>
<keyword evidence="3" id="KW-1185">Reference proteome</keyword>
<name>A0A0B5DXH9_9RHOB</name>
<dbReference type="GO" id="GO:0004029">
    <property type="term" value="F:aldehyde dehydrogenase (NAD+) activity"/>
    <property type="evidence" value="ECO:0007669"/>
    <property type="project" value="TreeGrafter"/>
</dbReference>
<dbReference type="Proteomes" id="UP000031521">
    <property type="component" value="Chromosome"/>
</dbReference>
<protein>
    <submittedName>
        <fullName evidence="2">NAD-dependent epimerase/dehydratase</fullName>
    </submittedName>
</protein>
<dbReference type="KEGG" id="cid:P73_1090"/>
<dbReference type="SUPFAM" id="SSF51735">
    <property type="entry name" value="NAD(P)-binding Rossmann-fold domains"/>
    <property type="match status" value="1"/>
</dbReference>